<evidence type="ECO:0000313" key="2">
    <source>
        <dbReference type="EMBL" id="GFY96923.1"/>
    </source>
</evidence>
<organism evidence="2 3">
    <name type="scientific">Actinidia rufa</name>
    <dbReference type="NCBI Taxonomy" id="165716"/>
    <lineage>
        <taxon>Eukaryota</taxon>
        <taxon>Viridiplantae</taxon>
        <taxon>Streptophyta</taxon>
        <taxon>Embryophyta</taxon>
        <taxon>Tracheophyta</taxon>
        <taxon>Spermatophyta</taxon>
        <taxon>Magnoliopsida</taxon>
        <taxon>eudicotyledons</taxon>
        <taxon>Gunneridae</taxon>
        <taxon>Pentapetalae</taxon>
        <taxon>asterids</taxon>
        <taxon>Ericales</taxon>
        <taxon>Actinidiaceae</taxon>
        <taxon>Actinidia</taxon>
    </lineage>
</organism>
<feature type="region of interest" description="Disordered" evidence="1">
    <location>
        <begin position="1"/>
        <end position="21"/>
    </location>
</feature>
<comment type="caution">
    <text evidence="2">The sequence shown here is derived from an EMBL/GenBank/DDBJ whole genome shotgun (WGS) entry which is preliminary data.</text>
</comment>
<evidence type="ECO:0000256" key="1">
    <source>
        <dbReference type="SAM" id="MobiDB-lite"/>
    </source>
</evidence>
<protein>
    <submittedName>
        <fullName evidence="2">Phox (PX) domain-containing protein</fullName>
    </submittedName>
</protein>
<dbReference type="InterPro" id="IPR044588">
    <property type="entry name" value="EREX-like"/>
</dbReference>
<gene>
    <name evidence="2" type="ORF">Acr_11g0012290</name>
</gene>
<dbReference type="PANTHER" id="PTHR46856:SF1">
    <property type="entry name" value="PX DOMAIN-CONTAINING PROTEIN EREL1-RELATED"/>
    <property type="match status" value="1"/>
</dbReference>
<accession>A0A7J0FEA3</accession>
<reference evidence="2 3" key="1">
    <citation type="submission" date="2019-07" db="EMBL/GenBank/DDBJ databases">
        <title>De Novo Assembly of kiwifruit Actinidia rufa.</title>
        <authorList>
            <person name="Sugita-Konishi S."/>
            <person name="Sato K."/>
            <person name="Mori E."/>
            <person name="Abe Y."/>
            <person name="Kisaki G."/>
            <person name="Hamano K."/>
            <person name="Suezawa K."/>
            <person name="Otani M."/>
            <person name="Fukuda T."/>
            <person name="Manabe T."/>
            <person name="Gomi K."/>
            <person name="Tabuchi M."/>
            <person name="Akimitsu K."/>
            <person name="Kataoka I."/>
        </authorList>
    </citation>
    <scope>NUCLEOTIDE SEQUENCE [LARGE SCALE GENOMIC DNA]</scope>
    <source>
        <strain evidence="3">cv. Fuchu</strain>
    </source>
</reference>
<dbReference type="PANTHER" id="PTHR46856">
    <property type="entry name" value="PX DOMAIN-CONTAINING PROTEIN EREL1-RELATED"/>
    <property type="match status" value="1"/>
</dbReference>
<name>A0A7J0FEA3_9ERIC</name>
<dbReference type="GO" id="GO:0015031">
    <property type="term" value="P:protein transport"/>
    <property type="evidence" value="ECO:0007669"/>
    <property type="project" value="InterPro"/>
</dbReference>
<dbReference type="AlphaFoldDB" id="A0A7J0FEA3"/>
<keyword evidence="3" id="KW-1185">Reference proteome</keyword>
<proteinExistence type="predicted"/>
<sequence length="44" mass="5120">MQRQSPPKHRHDGTSPLPLGMDWSPPPRKWVSLVVEFDCSMKFL</sequence>
<dbReference type="EMBL" id="BJWL01000011">
    <property type="protein sequence ID" value="GFY96923.1"/>
    <property type="molecule type" value="Genomic_DNA"/>
</dbReference>
<feature type="compositionally biased region" description="Basic residues" evidence="1">
    <location>
        <begin position="1"/>
        <end position="11"/>
    </location>
</feature>
<dbReference type="OrthoDB" id="1705623at2759"/>
<evidence type="ECO:0000313" key="3">
    <source>
        <dbReference type="Proteomes" id="UP000585474"/>
    </source>
</evidence>
<dbReference type="Proteomes" id="UP000585474">
    <property type="component" value="Unassembled WGS sequence"/>
</dbReference>